<dbReference type="InterPro" id="IPR002509">
    <property type="entry name" value="NODB_dom"/>
</dbReference>
<dbReference type="KEGG" id="hhw:NCTC503_02122"/>
<dbReference type="PANTHER" id="PTHR10587:SF125">
    <property type="entry name" value="POLYSACCHARIDE DEACETYLASE YHEN-RELATED"/>
    <property type="match status" value="1"/>
</dbReference>
<proteinExistence type="predicted"/>
<reference evidence="2 3" key="1">
    <citation type="submission" date="2019-05" db="EMBL/GenBank/DDBJ databases">
        <authorList>
            <consortium name="Pathogen Informatics"/>
        </authorList>
    </citation>
    <scope>NUCLEOTIDE SEQUENCE [LARGE SCALE GENOMIC DNA]</scope>
    <source>
        <strain evidence="2 3">NCTC503</strain>
    </source>
</reference>
<dbReference type="InterPro" id="IPR011330">
    <property type="entry name" value="Glyco_hydro/deAcase_b/a-brl"/>
</dbReference>
<feature type="domain" description="NodB homology" evidence="1">
    <location>
        <begin position="36"/>
        <end position="229"/>
    </location>
</feature>
<dbReference type="PROSITE" id="PS51677">
    <property type="entry name" value="NODB"/>
    <property type="match status" value="1"/>
</dbReference>
<dbReference type="OrthoDB" id="258610at2"/>
<dbReference type="RefSeq" id="WP_138210690.1">
    <property type="nucleotide sequence ID" value="NZ_CBCRUQ010000013.1"/>
</dbReference>
<dbReference type="GO" id="GO:0016810">
    <property type="term" value="F:hydrolase activity, acting on carbon-nitrogen (but not peptide) bonds"/>
    <property type="evidence" value="ECO:0007669"/>
    <property type="project" value="InterPro"/>
</dbReference>
<name>A0A4U9RMQ9_HATHI</name>
<keyword evidence="2" id="KW-0378">Hydrolase</keyword>
<keyword evidence="3" id="KW-1185">Reference proteome</keyword>
<dbReference type="AlphaFoldDB" id="A0A4U9RMQ9"/>
<evidence type="ECO:0000313" key="2">
    <source>
        <dbReference type="EMBL" id="VTQ93494.1"/>
    </source>
</evidence>
<sequence length="250" mass="28770">MRTKRTLSLMLVFILVISVCFLNTNIAKAEEEKKEKVIYLTFDDGPSPNNTLKVLDILKEEKVTATFFLIGESAEKYPHIVKELNKNGMAIGAHSYTHKTSYIYRSQENYKEDMCKCVASLEQIIGKDLINIIRMPCGSSTNICNKAVKKEIKKCVLNKDLYYIDWNVTGEDAIGKNVPKAKIKRNILKTTKGKNEVVLLLHDGYYNTTTREVLRDVIQHYKKEGYTFKNLKNLPKEDIERLKNLKVLNK</sequence>
<dbReference type="InterPro" id="IPR050248">
    <property type="entry name" value="Polysacc_deacetylase_ArnD"/>
</dbReference>
<dbReference type="EC" id="3.-.-.-" evidence="2"/>
<dbReference type="GO" id="GO:0005975">
    <property type="term" value="P:carbohydrate metabolic process"/>
    <property type="evidence" value="ECO:0007669"/>
    <property type="project" value="InterPro"/>
</dbReference>
<gene>
    <name evidence="2" type="primary">pdaA_5</name>
    <name evidence="2" type="ORF">NCTC503_02122</name>
</gene>
<accession>A0A4U9RMQ9</accession>
<evidence type="ECO:0000259" key="1">
    <source>
        <dbReference type="PROSITE" id="PS51677"/>
    </source>
</evidence>
<organism evidence="2 3">
    <name type="scientific">Hathewaya histolytica</name>
    <name type="common">Clostridium histolyticum</name>
    <dbReference type="NCBI Taxonomy" id="1498"/>
    <lineage>
        <taxon>Bacteria</taxon>
        <taxon>Bacillati</taxon>
        <taxon>Bacillota</taxon>
        <taxon>Clostridia</taxon>
        <taxon>Eubacteriales</taxon>
        <taxon>Clostridiaceae</taxon>
        <taxon>Hathewaya</taxon>
    </lineage>
</organism>
<dbReference type="Proteomes" id="UP000308489">
    <property type="component" value="Chromosome 1"/>
</dbReference>
<dbReference type="EMBL" id="LR590481">
    <property type="protein sequence ID" value="VTQ93494.1"/>
    <property type="molecule type" value="Genomic_DNA"/>
</dbReference>
<dbReference type="Gene3D" id="3.20.20.370">
    <property type="entry name" value="Glycoside hydrolase/deacetylase"/>
    <property type="match status" value="1"/>
</dbReference>
<dbReference type="SUPFAM" id="SSF88713">
    <property type="entry name" value="Glycoside hydrolase/deacetylase"/>
    <property type="match status" value="1"/>
</dbReference>
<dbReference type="CDD" id="cd10944">
    <property type="entry name" value="CE4_SmPgdA_like"/>
    <property type="match status" value="1"/>
</dbReference>
<evidence type="ECO:0000313" key="3">
    <source>
        <dbReference type="Proteomes" id="UP000308489"/>
    </source>
</evidence>
<dbReference type="EC" id="3.5.1.-" evidence="2"/>
<dbReference type="PANTHER" id="PTHR10587">
    <property type="entry name" value="GLYCOSYL TRANSFERASE-RELATED"/>
    <property type="match status" value="1"/>
</dbReference>
<protein>
    <submittedName>
        <fullName evidence="2">Peptidoglycan N-acetylglucosamine deacetylase</fullName>
        <ecNumber evidence="2">3.-.-.-</ecNumber>
        <ecNumber evidence="2">3.5.1.-</ecNumber>
    </submittedName>
</protein>
<dbReference type="Pfam" id="PF01522">
    <property type="entry name" value="Polysacc_deac_1"/>
    <property type="match status" value="1"/>
</dbReference>